<name>A0ABN9X017_9DINO</name>
<proteinExistence type="predicted"/>
<evidence type="ECO:0000313" key="3">
    <source>
        <dbReference type="Proteomes" id="UP001189429"/>
    </source>
</evidence>
<evidence type="ECO:0000256" key="1">
    <source>
        <dbReference type="SAM" id="MobiDB-lite"/>
    </source>
</evidence>
<dbReference type="Proteomes" id="UP001189429">
    <property type="component" value="Unassembled WGS sequence"/>
</dbReference>
<protein>
    <submittedName>
        <fullName evidence="2">Uncharacterized protein</fullName>
    </submittedName>
</protein>
<organism evidence="2 3">
    <name type="scientific">Prorocentrum cordatum</name>
    <dbReference type="NCBI Taxonomy" id="2364126"/>
    <lineage>
        <taxon>Eukaryota</taxon>
        <taxon>Sar</taxon>
        <taxon>Alveolata</taxon>
        <taxon>Dinophyceae</taxon>
        <taxon>Prorocentrales</taxon>
        <taxon>Prorocentraceae</taxon>
        <taxon>Prorocentrum</taxon>
    </lineage>
</organism>
<gene>
    <name evidence="2" type="ORF">PCOR1329_LOCUS71294</name>
</gene>
<evidence type="ECO:0000313" key="2">
    <source>
        <dbReference type="EMBL" id="CAK0891315.1"/>
    </source>
</evidence>
<accession>A0ABN9X017</accession>
<feature type="compositionally biased region" description="Low complexity" evidence="1">
    <location>
        <begin position="16"/>
        <end position="28"/>
    </location>
</feature>
<feature type="compositionally biased region" description="Basic and acidic residues" evidence="1">
    <location>
        <begin position="1"/>
        <end position="10"/>
    </location>
</feature>
<dbReference type="EMBL" id="CAUYUJ010019458">
    <property type="protein sequence ID" value="CAK0891315.1"/>
    <property type="molecule type" value="Genomic_DNA"/>
</dbReference>
<reference evidence="2" key="1">
    <citation type="submission" date="2023-10" db="EMBL/GenBank/DDBJ databases">
        <authorList>
            <person name="Chen Y."/>
            <person name="Shah S."/>
            <person name="Dougan E. K."/>
            <person name="Thang M."/>
            <person name="Chan C."/>
        </authorList>
    </citation>
    <scope>NUCLEOTIDE SEQUENCE [LARGE SCALE GENOMIC DNA]</scope>
</reference>
<keyword evidence="3" id="KW-1185">Reference proteome</keyword>
<feature type="region of interest" description="Disordered" evidence="1">
    <location>
        <begin position="1"/>
        <end position="87"/>
    </location>
</feature>
<comment type="caution">
    <text evidence="2">The sequence shown here is derived from an EMBL/GenBank/DDBJ whole genome shotgun (WGS) entry which is preliminary data.</text>
</comment>
<sequence length="162" mass="17534">MACPAEDHPGDAAAKALRPLSPRSPRAAPRLRPRRAAPGAAGLGPPAPPVPRLRWQLPASPEGCADSPGPAASTALASPPCPKSRQRVSFSDRLETEVPLLDPHWARVHRPRRLRAASPSSWAAEELQSRANMAKVVLNYEKLFGNVTGCFNFVWLLLTDRE</sequence>